<dbReference type="InterPro" id="IPR000871">
    <property type="entry name" value="Beta-lactam_class-A"/>
</dbReference>
<dbReference type="KEGG" id="bfc:BacF7301_12515"/>
<dbReference type="PANTHER" id="PTHR35333">
    <property type="entry name" value="BETA-LACTAMASE"/>
    <property type="match status" value="1"/>
</dbReference>
<dbReference type="GO" id="GO:0030655">
    <property type="term" value="P:beta-lactam antibiotic catabolic process"/>
    <property type="evidence" value="ECO:0007669"/>
    <property type="project" value="InterPro"/>
</dbReference>
<dbReference type="SUPFAM" id="SSF56601">
    <property type="entry name" value="beta-lactamase/transpeptidase-like"/>
    <property type="match status" value="1"/>
</dbReference>
<dbReference type="GO" id="GO:0008800">
    <property type="term" value="F:beta-lactamase activity"/>
    <property type="evidence" value="ECO:0007669"/>
    <property type="project" value="UniProtKB-EC"/>
</dbReference>
<dbReference type="Pfam" id="PF13354">
    <property type="entry name" value="Beta-lactamase2"/>
    <property type="match status" value="1"/>
</dbReference>
<dbReference type="InterPro" id="IPR012338">
    <property type="entry name" value="Beta-lactam/transpept-like"/>
</dbReference>
<keyword evidence="6" id="KW-1185">Reference proteome</keyword>
<evidence type="ECO:0000313" key="5">
    <source>
        <dbReference type="EMBL" id="QIU94918.1"/>
    </source>
</evidence>
<feature type="domain" description="Beta-lactamase class A catalytic" evidence="4">
    <location>
        <begin position="45"/>
        <end position="266"/>
    </location>
</feature>
<protein>
    <recommendedName>
        <fullName evidence="3">beta-lactamase</fullName>
        <ecNumber evidence="3">3.5.2.6</ecNumber>
    </recommendedName>
</protein>
<organism evidence="5 6">
    <name type="scientific">Bacteroides faecium</name>
    <dbReference type="NCBI Taxonomy" id="2715212"/>
    <lineage>
        <taxon>Bacteria</taxon>
        <taxon>Pseudomonadati</taxon>
        <taxon>Bacteroidota</taxon>
        <taxon>Bacteroidia</taxon>
        <taxon>Bacteroidales</taxon>
        <taxon>Bacteroidaceae</taxon>
        <taxon>Bacteroides</taxon>
    </lineage>
</organism>
<dbReference type="EC" id="3.5.2.6" evidence="3"/>
<comment type="catalytic activity">
    <reaction evidence="1">
        <text>a beta-lactam + H2O = a substituted beta-amino acid</text>
        <dbReference type="Rhea" id="RHEA:20401"/>
        <dbReference type="ChEBI" id="CHEBI:15377"/>
        <dbReference type="ChEBI" id="CHEBI:35627"/>
        <dbReference type="ChEBI" id="CHEBI:140347"/>
        <dbReference type="EC" id="3.5.2.6"/>
    </reaction>
</comment>
<evidence type="ECO:0000256" key="1">
    <source>
        <dbReference type="ARBA" id="ARBA00001526"/>
    </source>
</evidence>
<evidence type="ECO:0000256" key="3">
    <source>
        <dbReference type="ARBA" id="ARBA00012865"/>
    </source>
</evidence>
<dbReference type="PANTHER" id="PTHR35333:SF3">
    <property type="entry name" value="BETA-LACTAMASE-TYPE TRANSPEPTIDASE FOLD CONTAINING PROTEIN"/>
    <property type="match status" value="1"/>
</dbReference>
<reference evidence="5 6" key="1">
    <citation type="submission" date="2020-03" db="EMBL/GenBank/DDBJ databases">
        <title>Genomic analysis of Bacteroides faecium CBA7301.</title>
        <authorList>
            <person name="Kim J."/>
            <person name="Roh S.W."/>
        </authorList>
    </citation>
    <scope>NUCLEOTIDE SEQUENCE [LARGE SCALE GENOMIC DNA]</scope>
    <source>
        <strain evidence="5 6">CBA7301</strain>
    </source>
</reference>
<gene>
    <name evidence="5" type="primary">bla</name>
    <name evidence="5" type="ORF">BacF7301_12515</name>
</gene>
<dbReference type="Proteomes" id="UP000501780">
    <property type="component" value="Chromosome"/>
</dbReference>
<dbReference type="RefSeq" id="WP_167963259.1">
    <property type="nucleotide sequence ID" value="NZ_CP050831.1"/>
</dbReference>
<sequence length="296" mass="33157">MRSFIVFLCLIPVMLFSCQSVPLETQLKEAIKDKKAEIGIAVIIDGKDTVTVNNDTHYPLMSVFKFHQALALADYMAKHKQSLDTLLRIEKSDLKPDTYSPLRDKYPQGGIEMSIADLLRYTLQQSDNNACDVLFNYQGGPDAVDKYIHSLGIKDCAIVGTETAMHEDLDLCYQNWSTPLAAAELLEIFRREPLFAKEYKDFIWQTMVECQTGQDRLVAPLLDKGVIVGHKTGTGDLNVKGQQIGCNDIGFVLLPDGHTYSIAVFVKDSEESFAENSKIIADISRIVYEYVTQSAK</sequence>
<evidence type="ECO:0000259" key="4">
    <source>
        <dbReference type="Pfam" id="PF13354"/>
    </source>
</evidence>
<dbReference type="GO" id="GO:0046677">
    <property type="term" value="P:response to antibiotic"/>
    <property type="evidence" value="ECO:0007669"/>
    <property type="project" value="InterPro"/>
</dbReference>
<evidence type="ECO:0000313" key="6">
    <source>
        <dbReference type="Proteomes" id="UP000501780"/>
    </source>
</evidence>
<dbReference type="InterPro" id="IPR045155">
    <property type="entry name" value="Beta-lactam_cat"/>
</dbReference>
<dbReference type="EMBL" id="CP050831">
    <property type="protein sequence ID" value="QIU94918.1"/>
    <property type="molecule type" value="Genomic_DNA"/>
</dbReference>
<dbReference type="PROSITE" id="PS51257">
    <property type="entry name" value="PROKAR_LIPOPROTEIN"/>
    <property type="match status" value="1"/>
</dbReference>
<evidence type="ECO:0000256" key="2">
    <source>
        <dbReference type="ARBA" id="ARBA00009009"/>
    </source>
</evidence>
<name>A0A6H0KQV7_9BACE</name>
<dbReference type="NCBIfam" id="NF012099">
    <property type="entry name" value="SubclassA2"/>
    <property type="match status" value="1"/>
</dbReference>
<accession>A0A6H0KQV7</accession>
<dbReference type="NCBIfam" id="NF033103">
    <property type="entry name" value="bla_class_A"/>
    <property type="match status" value="1"/>
</dbReference>
<dbReference type="Gene3D" id="3.40.710.10">
    <property type="entry name" value="DD-peptidase/beta-lactamase superfamily"/>
    <property type="match status" value="1"/>
</dbReference>
<proteinExistence type="inferred from homology"/>
<dbReference type="AlphaFoldDB" id="A0A6H0KQV7"/>
<comment type="similarity">
    <text evidence="2">Belongs to the class-A beta-lactamase family.</text>
</comment>